<keyword evidence="5" id="KW-0472">Membrane</keyword>
<keyword evidence="4" id="KW-1133">Transmembrane helix</keyword>
<dbReference type="InterPro" id="IPR000601">
    <property type="entry name" value="PKD_dom"/>
</dbReference>
<evidence type="ECO:0000256" key="5">
    <source>
        <dbReference type="ARBA" id="ARBA00023136"/>
    </source>
</evidence>
<accession>A0AAE3QRW7</accession>
<dbReference type="GO" id="GO:0005886">
    <property type="term" value="C:plasma membrane"/>
    <property type="evidence" value="ECO:0007669"/>
    <property type="project" value="TreeGrafter"/>
</dbReference>
<dbReference type="Pfam" id="PF18911">
    <property type="entry name" value="PKD_4"/>
    <property type="match status" value="6"/>
</dbReference>
<dbReference type="PROSITE" id="PS50093">
    <property type="entry name" value="PKD"/>
    <property type="match status" value="6"/>
</dbReference>
<evidence type="ECO:0000259" key="6">
    <source>
        <dbReference type="PROSITE" id="PS50093"/>
    </source>
</evidence>
<evidence type="ECO:0000256" key="1">
    <source>
        <dbReference type="ARBA" id="ARBA00004141"/>
    </source>
</evidence>
<feature type="domain" description="PKD" evidence="6">
    <location>
        <begin position="690"/>
        <end position="761"/>
    </location>
</feature>
<dbReference type="PANTHER" id="PTHR46730:SF4">
    <property type="entry name" value="POLYCYSTIC KIDNEY DISEASE PROTEIN 1-LIKE 1"/>
    <property type="match status" value="1"/>
</dbReference>
<comment type="caution">
    <text evidence="7">The sequence shown here is derived from an EMBL/GenBank/DDBJ whole genome shotgun (WGS) entry which is preliminary data.</text>
</comment>
<dbReference type="GO" id="GO:0005261">
    <property type="term" value="F:monoatomic cation channel activity"/>
    <property type="evidence" value="ECO:0007669"/>
    <property type="project" value="TreeGrafter"/>
</dbReference>
<feature type="domain" description="PKD" evidence="6">
    <location>
        <begin position="790"/>
        <end position="830"/>
    </location>
</feature>
<gene>
    <name evidence="7" type="ORF">QNI16_17930</name>
</gene>
<dbReference type="SUPFAM" id="SSF63829">
    <property type="entry name" value="Calcium-dependent phosphotriesterase"/>
    <property type="match status" value="1"/>
</dbReference>
<keyword evidence="2" id="KW-0812">Transmembrane</keyword>
<dbReference type="Gene3D" id="2.60.40.10">
    <property type="entry name" value="Immunoglobulins"/>
    <property type="match status" value="7"/>
</dbReference>
<dbReference type="PANTHER" id="PTHR46730">
    <property type="entry name" value="POLYCYSTIN-1"/>
    <property type="match status" value="1"/>
</dbReference>
<dbReference type="InterPro" id="IPR035986">
    <property type="entry name" value="PKD_dom_sf"/>
</dbReference>
<evidence type="ECO:0000313" key="7">
    <source>
        <dbReference type="EMBL" id="MDJ1482390.1"/>
    </source>
</evidence>
<dbReference type="Proteomes" id="UP001241110">
    <property type="component" value="Unassembled WGS sequence"/>
</dbReference>
<feature type="domain" description="PKD" evidence="6">
    <location>
        <begin position="960"/>
        <end position="1014"/>
    </location>
</feature>
<dbReference type="SUPFAM" id="SSF49299">
    <property type="entry name" value="PKD domain"/>
    <property type="match status" value="7"/>
</dbReference>
<dbReference type="NCBIfam" id="TIGR04183">
    <property type="entry name" value="Por_Secre_tail"/>
    <property type="match status" value="1"/>
</dbReference>
<reference evidence="7" key="1">
    <citation type="submission" date="2023-05" db="EMBL/GenBank/DDBJ databases">
        <authorList>
            <person name="Zhang X."/>
        </authorList>
    </citation>
    <scope>NUCLEOTIDE SEQUENCE</scope>
    <source>
        <strain evidence="7">YF14B1</strain>
    </source>
</reference>
<dbReference type="InterPro" id="IPR026444">
    <property type="entry name" value="Secre_tail"/>
</dbReference>
<organism evidence="7 8">
    <name type="scientific">Xanthocytophaga flava</name>
    <dbReference type="NCBI Taxonomy" id="3048013"/>
    <lineage>
        <taxon>Bacteria</taxon>
        <taxon>Pseudomonadati</taxon>
        <taxon>Bacteroidota</taxon>
        <taxon>Cytophagia</taxon>
        <taxon>Cytophagales</taxon>
        <taxon>Rhodocytophagaceae</taxon>
        <taxon>Xanthocytophaga</taxon>
    </lineage>
</organism>
<evidence type="ECO:0000256" key="4">
    <source>
        <dbReference type="ARBA" id="ARBA00022989"/>
    </source>
</evidence>
<protein>
    <submittedName>
        <fullName evidence="7">PKD domain-containing protein</fullName>
    </submittedName>
</protein>
<feature type="domain" description="PKD" evidence="6">
    <location>
        <begin position="455"/>
        <end position="515"/>
    </location>
</feature>
<dbReference type="EMBL" id="JASJOS010000007">
    <property type="protein sequence ID" value="MDJ1482390.1"/>
    <property type="molecule type" value="Genomic_DNA"/>
</dbReference>
<comment type="subcellular location">
    <subcellularLocation>
        <location evidence="1">Membrane</location>
        <topology evidence="1">Multi-pass membrane protein</topology>
    </subcellularLocation>
</comment>
<sequence>MKLFTLSKPWQVFIVWIIFFFTISVSEAQCPQPGFTLPDTVCIGENITISNTSTGATRYEWDFCSGDLKTVSSVDPLVQLPTALTLTDIEIVSDNNNWYGFASSRDNDKIFRLDFGTSLHNKPVITDLGNPNNILAKPEQIKFIKEGANWYALVTNQNDFARDFSITRLNFGNSLTNIPSAQRLSFLDGYLMSPRGVALAKDGENVIGLIANEKDNSLLIIRFGSSITNTPSSSDILVITNFPETSSGLSGISVRKDCDQWIGVATSYNKSVYVLNFTTSLFTEPTITSVSSAYNFPLGPTRVNLLYEEGQYYAFMILLNGDLVKYAFGKDINNQPIATKAGGFVGDGFGLCFVKANSENFIYTTDFLSNTVYTFDFTNNCSASIINSTQTIPGSLSYTSGGTKYITLSAYNSNGQIVSYLDSIFVRPVVNPMFSVTNLCNNQPTLFTASDILDGNKATSYLWNFGDGQTATGASVQHTYTTAQNYNVTLTIKDICNQTSSKTESVKISRSSTADIELPNSNCSYQSLQFKDASTIVNDPIVKWEWTFSDNTTSTEQNPVHTFTMSGIQTVSLTITGQSGCKTSVAKTITLKEGANTAFSFSQACLGNKTQFIDETAFSNGTSLVSRIWDFGDNSTPSTEQNPSHTYAQTGTYLVKLTIENTSGCIITLTKSVNIHLLPKASFATALACVKEETQFTDESIANDGSIVQWEWNFGDSGSDKNVSSESNPTHAFTTSGTFQVKLKVTNSFGCSDSLTKSITVIISPVANFTFQSNCNTRDVTFTNTSQPPSGSSLTSWYWDFGDNSTPSTEQNPSHTYAQTGTYLVKLTVTAASRCTNTLVKTIAAGGVGLSITPDTSICANTSIQFKANVISSNDAVISWQWDFGTLGKFSIEQPTITIPNAITSLAVSLTVNTSSGCTSTISKNIPVLPSANAAFAYSQSTMDPLTITFVNQSTNANQYIWDFGDNTTSTDNNPIHTFSNSGIYEVILTSIHNNGCESIATQKIPLNISTVNALTVFPNPITKDYISTTKIGFSLPEKQTVYLEMYTITGSLIQKAIVTNTQTDFNAFTLTDIFPNLSMVSKGMYLLILRYRDTVQVQKFSVQ</sequence>
<name>A0AAE3QRW7_9BACT</name>
<dbReference type="InterPro" id="IPR013783">
    <property type="entry name" value="Ig-like_fold"/>
</dbReference>
<feature type="domain" description="PKD" evidence="6">
    <location>
        <begin position="539"/>
        <end position="591"/>
    </location>
</feature>
<evidence type="ECO:0000256" key="2">
    <source>
        <dbReference type="ARBA" id="ARBA00022692"/>
    </source>
</evidence>
<dbReference type="CDD" id="cd00146">
    <property type="entry name" value="PKD"/>
    <property type="match status" value="6"/>
</dbReference>
<dbReference type="SMART" id="SM00089">
    <property type="entry name" value="PKD"/>
    <property type="match status" value="7"/>
</dbReference>
<dbReference type="GO" id="GO:0006816">
    <property type="term" value="P:calcium ion transport"/>
    <property type="evidence" value="ECO:0007669"/>
    <property type="project" value="TreeGrafter"/>
</dbReference>
<keyword evidence="3" id="KW-0677">Repeat</keyword>
<dbReference type="InterPro" id="IPR022409">
    <property type="entry name" value="PKD/Chitinase_dom"/>
</dbReference>
<feature type="domain" description="PKD" evidence="6">
    <location>
        <begin position="619"/>
        <end position="675"/>
    </location>
</feature>
<evidence type="ECO:0000256" key="3">
    <source>
        <dbReference type="ARBA" id="ARBA00022737"/>
    </source>
</evidence>
<evidence type="ECO:0000313" key="8">
    <source>
        <dbReference type="Proteomes" id="UP001241110"/>
    </source>
</evidence>
<proteinExistence type="predicted"/>
<dbReference type="RefSeq" id="WP_313981447.1">
    <property type="nucleotide sequence ID" value="NZ_JASJOS010000007.1"/>
</dbReference>
<dbReference type="AlphaFoldDB" id="A0AAE3QRW7"/>